<sequence length="59" mass="6777">MTDKQSPLTREVRVINIGLERFADDLRSLGVQVVQMDWRPPAGGDKKLIEILDRLKDRS</sequence>
<name>A0A1M5T911_9BACT</name>
<dbReference type="Proteomes" id="UP000184139">
    <property type="component" value="Unassembled WGS sequence"/>
</dbReference>
<dbReference type="EMBL" id="FQXS01000002">
    <property type="protein sequence ID" value="SHH47219.1"/>
    <property type="molecule type" value="Genomic_DNA"/>
</dbReference>
<dbReference type="STRING" id="1121409.SAMN02745124_00664"/>
<evidence type="ECO:0000313" key="2">
    <source>
        <dbReference type="Proteomes" id="UP000184139"/>
    </source>
</evidence>
<evidence type="ECO:0000313" key="1">
    <source>
        <dbReference type="EMBL" id="SHH47219.1"/>
    </source>
</evidence>
<organism evidence="1 2">
    <name type="scientific">Desulfofustis glycolicus DSM 9705</name>
    <dbReference type="NCBI Taxonomy" id="1121409"/>
    <lineage>
        <taxon>Bacteria</taxon>
        <taxon>Pseudomonadati</taxon>
        <taxon>Thermodesulfobacteriota</taxon>
        <taxon>Desulfobulbia</taxon>
        <taxon>Desulfobulbales</taxon>
        <taxon>Desulfocapsaceae</taxon>
        <taxon>Desulfofustis</taxon>
    </lineage>
</organism>
<keyword evidence="2" id="KW-1185">Reference proteome</keyword>
<accession>A0A1M5T911</accession>
<protein>
    <submittedName>
        <fullName evidence="1">FdrA protein</fullName>
    </submittedName>
</protein>
<dbReference type="OrthoDB" id="48287at2"/>
<dbReference type="AlphaFoldDB" id="A0A1M5T911"/>
<dbReference type="RefSeq" id="WP_073373390.1">
    <property type="nucleotide sequence ID" value="NZ_FQXS01000002.1"/>
</dbReference>
<dbReference type="Gene3D" id="3.40.50.720">
    <property type="entry name" value="NAD(P)-binding Rossmann-like Domain"/>
    <property type="match status" value="1"/>
</dbReference>
<reference evidence="1 2" key="1">
    <citation type="submission" date="2016-11" db="EMBL/GenBank/DDBJ databases">
        <authorList>
            <person name="Jaros S."/>
            <person name="Januszkiewicz K."/>
            <person name="Wedrychowicz H."/>
        </authorList>
    </citation>
    <scope>NUCLEOTIDE SEQUENCE [LARGE SCALE GENOMIC DNA]</scope>
    <source>
        <strain evidence="1 2">DSM 9705</strain>
    </source>
</reference>
<gene>
    <name evidence="1" type="ORF">SAMN02745124_00664</name>
</gene>
<proteinExistence type="predicted"/>